<reference evidence="3" key="1">
    <citation type="submission" date="2016-01" db="EMBL/GenBank/DDBJ databases">
        <authorList>
            <person name="Peeters C."/>
        </authorList>
    </citation>
    <scope>NUCLEOTIDE SEQUENCE [LARGE SCALE GENOMIC DNA]</scope>
    <source>
        <strain evidence="3">LMG 29325</strain>
    </source>
</reference>
<evidence type="ECO:0008006" key="5">
    <source>
        <dbReference type="Google" id="ProtNLM"/>
    </source>
</evidence>
<sequence length="111" mass="11130">MASFNSVGKTASLALMALGIAGNAFPQQVQSVTGGVRPSNPTSQSNAGLDFSQAQPMPLPHTNVQPPSEAQSRGLAPGIHPGPTGSAEGSAGSGEQSPVQVAPERDLRTGQ</sequence>
<feature type="region of interest" description="Disordered" evidence="1">
    <location>
        <begin position="30"/>
        <end position="111"/>
    </location>
</feature>
<evidence type="ECO:0000313" key="4">
    <source>
        <dbReference type="Proteomes" id="UP000054596"/>
    </source>
</evidence>
<protein>
    <recommendedName>
        <fullName evidence="5">Lipoprotein</fullName>
    </recommendedName>
</protein>
<feature type="compositionally biased region" description="Polar residues" evidence="1">
    <location>
        <begin position="62"/>
        <end position="71"/>
    </location>
</feature>
<organism evidence="3 4">
    <name type="scientific">Caballeronia glebae</name>
    <dbReference type="NCBI Taxonomy" id="1777143"/>
    <lineage>
        <taxon>Bacteria</taxon>
        <taxon>Pseudomonadati</taxon>
        <taxon>Pseudomonadota</taxon>
        <taxon>Betaproteobacteria</taxon>
        <taxon>Burkholderiales</taxon>
        <taxon>Burkholderiaceae</taxon>
        <taxon>Caballeronia</taxon>
    </lineage>
</organism>
<keyword evidence="4" id="KW-1185">Reference proteome</keyword>
<accession>A0A158BQJ7</accession>
<feature type="compositionally biased region" description="Low complexity" evidence="1">
    <location>
        <begin position="85"/>
        <end position="97"/>
    </location>
</feature>
<evidence type="ECO:0000256" key="2">
    <source>
        <dbReference type="SAM" id="SignalP"/>
    </source>
</evidence>
<feature type="chain" id="PRO_5007622095" description="Lipoprotein" evidence="2">
    <location>
        <begin position="27"/>
        <end position="111"/>
    </location>
</feature>
<feature type="signal peptide" evidence="2">
    <location>
        <begin position="1"/>
        <end position="26"/>
    </location>
</feature>
<feature type="compositionally biased region" description="Polar residues" evidence="1">
    <location>
        <begin position="30"/>
        <end position="55"/>
    </location>
</feature>
<dbReference type="AlphaFoldDB" id="A0A158BQJ7"/>
<evidence type="ECO:0000256" key="1">
    <source>
        <dbReference type="SAM" id="MobiDB-lite"/>
    </source>
</evidence>
<name>A0A158BQJ7_9BURK</name>
<evidence type="ECO:0000313" key="3">
    <source>
        <dbReference type="EMBL" id="SAK72323.1"/>
    </source>
</evidence>
<dbReference type="Proteomes" id="UP000054596">
    <property type="component" value="Unassembled WGS sequence"/>
</dbReference>
<dbReference type="EMBL" id="FCOJ02000034">
    <property type="protein sequence ID" value="SAK72323.1"/>
    <property type="molecule type" value="Genomic_DNA"/>
</dbReference>
<gene>
    <name evidence="3" type="ORF">AWB82_04424</name>
</gene>
<keyword evidence="2" id="KW-0732">Signal</keyword>
<proteinExistence type="predicted"/>
<comment type="caution">
    <text evidence="3">The sequence shown here is derived from an EMBL/GenBank/DDBJ whole genome shotgun (WGS) entry which is preliminary data.</text>
</comment>